<feature type="binding site" evidence="11">
    <location>
        <begin position="121"/>
        <end position="128"/>
    </location>
    <ligand>
        <name>ATP</name>
        <dbReference type="ChEBI" id="CHEBI:30616"/>
    </ligand>
</feature>
<keyword evidence="3 11" id="KW-0378">Hydrolase</keyword>
<dbReference type="PROSITE" id="PS51217">
    <property type="entry name" value="UVRD_HELICASE_CTER"/>
    <property type="match status" value="1"/>
</dbReference>
<evidence type="ECO:0000256" key="6">
    <source>
        <dbReference type="ARBA" id="ARBA00023125"/>
    </source>
</evidence>
<dbReference type="CDD" id="cd17932">
    <property type="entry name" value="DEXQc_UvrD"/>
    <property type="match status" value="1"/>
</dbReference>
<keyword evidence="16" id="KW-1185">Reference proteome</keyword>
<evidence type="ECO:0000256" key="9">
    <source>
        <dbReference type="ARBA" id="ARBA00034808"/>
    </source>
</evidence>
<comment type="caution">
    <text evidence="15">The sequence shown here is derived from an EMBL/GenBank/DDBJ whole genome shotgun (WGS) entry which is preliminary data.</text>
</comment>
<dbReference type="Proteomes" id="UP000815325">
    <property type="component" value="Unassembled WGS sequence"/>
</dbReference>
<keyword evidence="6" id="KW-0238">DNA-binding</keyword>
<feature type="region of interest" description="Disordered" evidence="12">
    <location>
        <begin position="43"/>
        <end position="107"/>
    </location>
</feature>
<dbReference type="InterPro" id="IPR000212">
    <property type="entry name" value="DNA_helicase_UvrD/REP"/>
</dbReference>
<name>A0ABQ7GV96_DUNSA</name>
<feature type="compositionally biased region" description="Polar residues" evidence="12">
    <location>
        <begin position="759"/>
        <end position="787"/>
    </location>
</feature>
<dbReference type="PROSITE" id="PS51198">
    <property type="entry name" value="UVRD_HELICASE_ATP_BIND"/>
    <property type="match status" value="1"/>
</dbReference>
<sequence length="931" mass="102946">MLHRSSSKAVHAERGIPCSMHISTVHRVKNVSMHVKHAGLRRNISMHSRQANSGNDGEFGKGGQRRRSSSSSSSSKRKSSSSSSKSRSSSSSSSSRNPLGSLNHEQKAAVTDPNDAVYIKAGPGTGKTKVITARIQHLIQSGVNPRSILAITFTNKAAGELQERVGQMSGSKAVRASTFHRICLGILRADLYNIEDLGILISKDFAIFDTNDAKDALRSAVQKQVYFEHMEPRQVTDVVNCLAPAFEVAKNLVPTTVGTNMVPVFSKAIQEEKIAIDTELPAFGFGDPRTLAKLFDLYQMELAANDAVDFTDIISFAVALLHKPRIQEHYNSKFAHILIDEFQDTNAPQFALAKLLKGRAGSLFVVGDEDQMIYGWRGTNAIKMGENFSAEWPHRSARDLSGNYRSAQVHLDAASAVLSYLGAPPNHKTLQALSGHPGAVHHVSVMSEVQGQRYESAEAHTVVSLVEDALARGIPRAEIAILYRMKFKSSSISQQLRTRGVPHIVLGKNSIWDLQMIQVAISFLRLIGKPMPSEYAFSNDLERVLSAPIGDGIGSKTIRALQTGICRERGVGFNQLILGDLLEVWMDRDELNKVMESVAKTAKDYSCDAVQGLKMKQMREHRAKQRADMDAATAPVQQLIPELGLQDLPGADVKARRAVNDLRRLFVLGRSAARFLDVKDALQVFLDAGRYRLGSHKGDKKKDSHFVELLQAAAKVEKAQSQQRRQREEQKLKEQTSEKKTSKEQTSQQKTSEKQTSELQASQQQVPPEAQTQDQTQIQSSETQAATAPSPALKDDADFSMIRGFINQTKIWQMEDDEEPGNRVRLMTIHTSKGTEYSVVIICGFQASIMPKTQKQESVDTGKRLPTDIEEEKRLAFVACTRAKENLYFIGPAPGFIDATTDNPVRPSPFTSELEMLERRQPGTIEFVQYG</sequence>
<dbReference type="InterPro" id="IPR027417">
    <property type="entry name" value="P-loop_NTPase"/>
</dbReference>
<dbReference type="Pfam" id="PF00580">
    <property type="entry name" value="UvrD-helicase"/>
    <property type="match status" value="1"/>
</dbReference>
<dbReference type="InterPro" id="IPR013986">
    <property type="entry name" value="DExx_box_DNA_helicase_dom_sf"/>
</dbReference>
<feature type="domain" description="UvrD-like helicase C-terminal" evidence="14">
    <location>
        <begin position="409"/>
        <end position="834"/>
    </location>
</feature>
<reference evidence="15" key="1">
    <citation type="submission" date="2017-08" db="EMBL/GenBank/DDBJ databases">
        <authorList>
            <person name="Polle J.E."/>
            <person name="Barry K."/>
            <person name="Cushman J."/>
            <person name="Schmutz J."/>
            <person name="Tran D."/>
            <person name="Hathwaick L.T."/>
            <person name="Yim W.C."/>
            <person name="Jenkins J."/>
            <person name="Mckie-Krisberg Z.M."/>
            <person name="Prochnik S."/>
            <person name="Lindquist E."/>
            <person name="Dockter R.B."/>
            <person name="Adam C."/>
            <person name="Molina H."/>
            <person name="Bunkerborg J."/>
            <person name="Jin E."/>
            <person name="Buchheim M."/>
            <person name="Magnuson J."/>
        </authorList>
    </citation>
    <scope>NUCLEOTIDE SEQUENCE</scope>
    <source>
        <strain evidence="15">CCAP 19/18</strain>
    </source>
</reference>
<feature type="compositionally biased region" description="Basic and acidic residues" evidence="12">
    <location>
        <begin position="725"/>
        <end position="743"/>
    </location>
</feature>
<evidence type="ECO:0000256" key="7">
    <source>
        <dbReference type="ARBA" id="ARBA00023235"/>
    </source>
</evidence>
<keyword evidence="4 11" id="KW-0347">Helicase</keyword>
<dbReference type="Gene3D" id="1.10.10.160">
    <property type="match status" value="1"/>
</dbReference>
<evidence type="ECO:0000256" key="5">
    <source>
        <dbReference type="ARBA" id="ARBA00022840"/>
    </source>
</evidence>
<comment type="catalytic activity">
    <reaction evidence="10">
        <text>ATP + H2O = ADP + phosphate + H(+)</text>
        <dbReference type="Rhea" id="RHEA:13065"/>
        <dbReference type="ChEBI" id="CHEBI:15377"/>
        <dbReference type="ChEBI" id="CHEBI:15378"/>
        <dbReference type="ChEBI" id="CHEBI:30616"/>
        <dbReference type="ChEBI" id="CHEBI:43474"/>
        <dbReference type="ChEBI" id="CHEBI:456216"/>
        <dbReference type="EC" id="5.6.2.4"/>
    </reaction>
</comment>
<gene>
    <name evidence="15" type="ORF">DUNSADRAFT_2602</name>
</gene>
<comment type="similarity">
    <text evidence="1">Belongs to the helicase family. UvrD subfamily.</text>
</comment>
<comment type="catalytic activity">
    <reaction evidence="8">
        <text>Couples ATP hydrolysis with the unwinding of duplex DNA by translocating in the 3'-5' direction.</text>
        <dbReference type="EC" id="5.6.2.4"/>
    </reaction>
</comment>
<evidence type="ECO:0000313" key="16">
    <source>
        <dbReference type="Proteomes" id="UP000815325"/>
    </source>
</evidence>
<dbReference type="SUPFAM" id="SSF52540">
    <property type="entry name" value="P-loop containing nucleoside triphosphate hydrolases"/>
    <property type="match status" value="1"/>
</dbReference>
<dbReference type="EC" id="5.6.2.4" evidence="9"/>
<protein>
    <recommendedName>
        <fullName evidence="9">DNA 3'-5' helicase</fullName>
        <ecNumber evidence="9">5.6.2.4</ecNumber>
    </recommendedName>
</protein>
<keyword evidence="5 11" id="KW-0067">ATP-binding</keyword>
<feature type="compositionally biased region" description="Low complexity" evidence="12">
    <location>
        <begin position="69"/>
        <end position="96"/>
    </location>
</feature>
<evidence type="ECO:0000256" key="11">
    <source>
        <dbReference type="PROSITE-ProRule" id="PRU00560"/>
    </source>
</evidence>
<evidence type="ECO:0000259" key="13">
    <source>
        <dbReference type="PROSITE" id="PS51198"/>
    </source>
</evidence>
<evidence type="ECO:0000256" key="8">
    <source>
        <dbReference type="ARBA" id="ARBA00034617"/>
    </source>
</evidence>
<evidence type="ECO:0000256" key="4">
    <source>
        <dbReference type="ARBA" id="ARBA00022806"/>
    </source>
</evidence>
<feature type="compositionally biased region" description="Polar residues" evidence="12">
    <location>
        <begin position="45"/>
        <end position="55"/>
    </location>
</feature>
<dbReference type="Gene3D" id="3.40.50.300">
    <property type="entry name" value="P-loop containing nucleotide triphosphate hydrolases"/>
    <property type="match status" value="3"/>
</dbReference>
<proteinExistence type="inferred from homology"/>
<dbReference type="PANTHER" id="PTHR11070:SF2">
    <property type="entry name" value="ATP-DEPENDENT DNA HELICASE SRS2"/>
    <property type="match status" value="1"/>
</dbReference>
<feature type="domain" description="UvrD-like helicase ATP-binding" evidence="13">
    <location>
        <begin position="100"/>
        <end position="407"/>
    </location>
</feature>
<dbReference type="Pfam" id="PF13361">
    <property type="entry name" value="UvrD_C"/>
    <property type="match status" value="1"/>
</dbReference>
<dbReference type="EMBL" id="MU069574">
    <property type="protein sequence ID" value="KAF5838541.1"/>
    <property type="molecule type" value="Genomic_DNA"/>
</dbReference>
<dbReference type="InterPro" id="IPR014016">
    <property type="entry name" value="UvrD-like_ATP-bd"/>
</dbReference>
<evidence type="ECO:0000256" key="1">
    <source>
        <dbReference type="ARBA" id="ARBA00009922"/>
    </source>
</evidence>
<evidence type="ECO:0000313" key="15">
    <source>
        <dbReference type="EMBL" id="KAF5838541.1"/>
    </source>
</evidence>
<dbReference type="PANTHER" id="PTHR11070">
    <property type="entry name" value="UVRD / RECB / PCRA DNA HELICASE FAMILY MEMBER"/>
    <property type="match status" value="1"/>
</dbReference>
<accession>A0ABQ7GV96</accession>
<keyword evidence="2 11" id="KW-0547">Nucleotide-binding</keyword>
<evidence type="ECO:0000259" key="14">
    <source>
        <dbReference type="PROSITE" id="PS51217"/>
    </source>
</evidence>
<evidence type="ECO:0000256" key="10">
    <source>
        <dbReference type="ARBA" id="ARBA00048988"/>
    </source>
</evidence>
<evidence type="ECO:0000256" key="2">
    <source>
        <dbReference type="ARBA" id="ARBA00022741"/>
    </source>
</evidence>
<keyword evidence="7" id="KW-0413">Isomerase</keyword>
<dbReference type="InterPro" id="IPR014017">
    <property type="entry name" value="DNA_helicase_UvrD-like_C"/>
</dbReference>
<evidence type="ECO:0000256" key="12">
    <source>
        <dbReference type="SAM" id="MobiDB-lite"/>
    </source>
</evidence>
<dbReference type="GO" id="GO:0016787">
    <property type="term" value="F:hydrolase activity"/>
    <property type="evidence" value="ECO:0007669"/>
    <property type="project" value="UniProtKB-KW"/>
</dbReference>
<evidence type="ECO:0000256" key="3">
    <source>
        <dbReference type="ARBA" id="ARBA00022801"/>
    </source>
</evidence>
<organism evidence="15 16">
    <name type="scientific">Dunaliella salina</name>
    <name type="common">Green alga</name>
    <name type="synonym">Protococcus salinus</name>
    <dbReference type="NCBI Taxonomy" id="3046"/>
    <lineage>
        <taxon>Eukaryota</taxon>
        <taxon>Viridiplantae</taxon>
        <taxon>Chlorophyta</taxon>
        <taxon>core chlorophytes</taxon>
        <taxon>Chlorophyceae</taxon>
        <taxon>CS clade</taxon>
        <taxon>Chlamydomonadales</taxon>
        <taxon>Dunaliellaceae</taxon>
        <taxon>Dunaliella</taxon>
    </lineage>
</organism>
<feature type="region of interest" description="Disordered" evidence="12">
    <location>
        <begin position="717"/>
        <end position="796"/>
    </location>
</feature>